<proteinExistence type="predicted"/>
<feature type="transmembrane region" description="Helical" evidence="1">
    <location>
        <begin position="7"/>
        <end position="31"/>
    </location>
</feature>
<name>E6TU60_EVAC2</name>
<evidence type="ECO:0000313" key="3">
    <source>
        <dbReference type="Proteomes" id="UP000001401"/>
    </source>
</evidence>
<accession>E6TU60</accession>
<sequence>MNKTAAIVGLITNLLFGYILVKYLLIVYLLFFLSFTQLIGWNLDPTMEEGLFFPMLIISLLVTALYFIPLTLLNIKVYCILRVTKVNYIMGIVLLIIIGGIIGFDFDKFY</sequence>
<dbReference type="KEGG" id="bco:Bcell_0233"/>
<organism evidence="2 3">
    <name type="scientific">Evansella cellulosilytica (strain ATCC 21833 / DSM 2522 / FERM P-1141 / JCM 9156 / N-4)</name>
    <name type="common">Bacillus cellulosilyticus</name>
    <dbReference type="NCBI Taxonomy" id="649639"/>
    <lineage>
        <taxon>Bacteria</taxon>
        <taxon>Bacillati</taxon>
        <taxon>Bacillota</taxon>
        <taxon>Bacilli</taxon>
        <taxon>Bacillales</taxon>
        <taxon>Bacillaceae</taxon>
        <taxon>Evansella</taxon>
    </lineage>
</organism>
<evidence type="ECO:0000313" key="2">
    <source>
        <dbReference type="EMBL" id="ADU28520.1"/>
    </source>
</evidence>
<keyword evidence="1" id="KW-0472">Membrane</keyword>
<dbReference type="EMBL" id="CP002394">
    <property type="protein sequence ID" value="ADU28520.1"/>
    <property type="molecule type" value="Genomic_DNA"/>
</dbReference>
<dbReference type="eggNOG" id="ENOG5030DYV">
    <property type="taxonomic scope" value="Bacteria"/>
</dbReference>
<keyword evidence="1" id="KW-1133">Transmembrane helix</keyword>
<evidence type="ECO:0000256" key="1">
    <source>
        <dbReference type="SAM" id="Phobius"/>
    </source>
</evidence>
<dbReference type="HOGENOM" id="CLU_2165854_0_0_9"/>
<keyword evidence="3" id="KW-1185">Reference proteome</keyword>
<reference evidence="2 3" key="1">
    <citation type="submission" date="2010-12" db="EMBL/GenBank/DDBJ databases">
        <title>Complete sequence of Bacillus cellulosilyticus DSM 2522.</title>
        <authorList>
            <consortium name="US DOE Joint Genome Institute"/>
            <person name="Lucas S."/>
            <person name="Copeland A."/>
            <person name="Lapidus A."/>
            <person name="Cheng J.-F."/>
            <person name="Bruce D."/>
            <person name="Goodwin L."/>
            <person name="Pitluck S."/>
            <person name="Chertkov O."/>
            <person name="Detter J.C."/>
            <person name="Han C."/>
            <person name="Tapia R."/>
            <person name="Land M."/>
            <person name="Hauser L."/>
            <person name="Jeffries C."/>
            <person name="Kyrpides N."/>
            <person name="Ivanova N."/>
            <person name="Mikhailova N."/>
            <person name="Brumm P."/>
            <person name="Mead D."/>
            <person name="Woyke T."/>
        </authorList>
    </citation>
    <scope>NUCLEOTIDE SEQUENCE [LARGE SCALE GENOMIC DNA]</scope>
    <source>
        <strain evidence="3">ATCC 21833 / DSM 2522 / FERM P-1141 / JCM 9156 / N-4</strain>
    </source>
</reference>
<feature type="transmembrane region" description="Helical" evidence="1">
    <location>
        <begin position="86"/>
        <end position="104"/>
    </location>
</feature>
<gene>
    <name evidence="2" type="ordered locus">Bcell_0233</name>
</gene>
<feature type="transmembrane region" description="Helical" evidence="1">
    <location>
        <begin position="51"/>
        <end position="74"/>
    </location>
</feature>
<dbReference type="Proteomes" id="UP000001401">
    <property type="component" value="Chromosome"/>
</dbReference>
<keyword evidence="1" id="KW-0812">Transmembrane</keyword>
<dbReference type="AlphaFoldDB" id="E6TU60"/>
<protein>
    <submittedName>
        <fullName evidence="2">Multidrug resistance protein</fullName>
    </submittedName>
</protein>